<evidence type="ECO:0000313" key="2">
    <source>
        <dbReference type="EMBL" id="TDL14645.1"/>
    </source>
</evidence>
<feature type="region of interest" description="Disordered" evidence="1">
    <location>
        <begin position="1"/>
        <end position="130"/>
    </location>
</feature>
<feature type="compositionally biased region" description="Polar residues" evidence="1">
    <location>
        <begin position="217"/>
        <end position="226"/>
    </location>
</feature>
<feature type="compositionally biased region" description="Basic and acidic residues" evidence="1">
    <location>
        <begin position="33"/>
        <end position="48"/>
    </location>
</feature>
<feature type="compositionally biased region" description="Basic and acidic residues" evidence="1">
    <location>
        <begin position="592"/>
        <end position="604"/>
    </location>
</feature>
<accession>A0A4Y7PH91</accession>
<feature type="region of interest" description="Disordered" evidence="1">
    <location>
        <begin position="570"/>
        <end position="620"/>
    </location>
</feature>
<dbReference type="AlphaFoldDB" id="A0A4Y7PH91"/>
<feature type="compositionally biased region" description="Low complexity" evidence="1">
    <location>
        <begin position="381"/>
        <end position="391"/>
    </location>
</feature>
<name>A0A4Y7PH91_9AGAM</name>
<feature type="region of interest" description="Disordered" evidence="1">
    <location>
        <begin position="168"/>
        <end position="233"/>
    </location>
</feature>
<feature type="region of interest" description="Disordered" evidence="1">
    <location>
        <begin position="337"/>
        <end position="441"/>
    </location>
</feature>
<evidence type="ECO:0000313" key="3">
    <source>
        <dbReference type="Proteomes" id="UP000294933"/>
    </source>
</evidence>
<feature type="compositionally biased region" description="Acidic residues" evidence="1">
    <location>
        <begin position="682"/>
        <end position="693"/>
    </location>
</feature>
<feature type="compositionally biased region" description="Acidic residues" evidence="1">
    <location>
        <begin position="580"/>
        <end position="591"/>
    </location>
</feature>
<feature type="region of interest" description="Disordered" evidence="1">
    <location>
        <begin position="449"/>
        <end position="468"/>
    </location>
</feature>
<protein>
    <submittedName>
        <fullName evidence="2">Uncharacterized protein</fullName>
    </submittedName>
</protein>
<evidence type="ECO:0000256" key="1">
    <source>
        <dbReference type="SAM" id="MobiDB-lite"/>
    </source>
</evidence>
<gene>
    <name evidence="2" type="ORF">BD410DRAFT_181217</name>
</gene>
<feature type="region of interest" description="Disordered" evidence="1">
    <location>
        <begin position="667"/>
        <end position="697"/>
    </location>
</feature>
<proteinExistence type="predicted"/>
<reference evidence="2 3" key="1">
    <citation type="submission" date="2018-06" db="EMBL/GenBank/DDBJ databases">
        <title>A transcriptomic atlas of mushroom development highlights an independent origin of complex multicellularity.</title>
        <authorList>
            <consortium name="DOE Joint Genome Institute"/>
            <person name="Krizsan K."/>
            <person name="Almasi E."/>
            <person name="Merenyi Z."/>
            <person name="Sahu N."/>
            <person name="Viragh M."/>
            <person name="Koszo T."/>
            <person name="Mondo S."/>
            <person name="Kiss B."/>
            <person name="Balint B."/>
            <person name="Kues U."/>
            <person name="Barry K."/>
            <person name="Hegedus J.C."/>
            <person name="Henrissat B."/>
            <person name="Johnson J."/>
            <person name="Lipzen A."/>
            <person name="Ohm R."/>
            <person name="Nagy I."/>
            <person name="Pangilinan J."/>
            <person name="Yan J."/>
            <person name="Xiong Y."/>
            <person name="Grigoriev I.V."/>
            <person name="Hibbett D.S."/>
            <person name="Nagy L.G."/>
        </authorList>
    </citation>
    <scope>NUCLEOTIDE SEQUENCE [LARGE SCALE GENOMIC DNA]</scope>
    <source>
        <strain evidence="2 3">SZMC22713</strain>
    </source>
</reference>
<dbReference type="OrthoDB" id="3270344at2759"/>
<dbReference type="VEuPathDB" id="FungiDB:BD410DRAFT_181217"/>
<feature type="compositionally biased region" description="Low complexity" evidence="1">
    <location>
        <begin position="199"/>
        <end position="216"/>
    </location>
</feature>
<sequence length="828" mass="90737">MTKNAISVSKFEDDDMSDSSSSPPSRRPGGALKDVDELGDEHVAKDKDGDGEDDDLRTPTPTPGTSSSASNSHTPRPTSASADASSKNAGTSSSSPPNDHNSPVSSNGHSSRSPPPAPTQTPPTPPTLTADEYASGSVVCDTCGVTVSFRDSATGGFTVKEWDSHKAVCRAPAHPSKSSRSAHTDSAHSQKQVTPLSPPTLTTPSLPFLNTTLTTSHSNPMLQTQIQKKRRAKRTEEERIHYLRSDPLVAQFEAYRVLCGGCSKWIRLRPNSTYCSIPWDAHRKSCLSKKGALKGTFAHDERNLGVGNAAGGDYAMSTGTGADASLAIENMRPGPKAVNGILSDGDGFEDAKEERARKRVKEEHMHEHEEEREGAMRRSESGSTSASASSATHNEVTYPRQRSHHERHHNNHLAALTPTIPVSTHNTGGSSTSTSSYSTVSPLPPNAHLLPPPILPSHESRRRNASQRAEALRSDQLIQVVEANRVFCRLCRKWVQLRQDSSYCAYPWMQHRGKCTNSQRRLEKAALLVNGPQGGRVISPSAKIKGGFGAIRPISMSTSSDEGKVASFVAASRHHPRTQEDEDELEDDDDGRDNVQRVYEKSPVEPESEEGVDSDADGEVDEDIMVDHRENANGGGRVRRVDAGGTSYHQSYHGHAHLHPNHATLARAGKRRRDIDQHADADDVDMEERDDDSDSRRRWDEITRKKKKLTAAVVEGRRRLSKKRGLADLDSPEGRTKFIAHSIRYLYTVTHERTDEICIQALIAYLNAAMPTDKHEDFDVAEVSRGVSAFVRSSGLDNYDRGDNYYDDDDDYALNFPLQFDGETLKSA</sequence>
<dbReference type="STRING" id="50990.A0A4Y7PH91"/>
<feature type="compositionally biased region" description="Basic residues" evidence="1">
    <location>
        <begin position="401"/>
        <end position="411"/>
    </location>
</feature>
<feature type="compositionally biased region" description="Low complexity" evidence="1">
    <location>
        <begin position="423"/>
        <end position="441"/>
    </location>
</feature>
<dbReference type="EMBL" id="ML170319">
    <property type="protein sequence ID" value="TDL14645.1"/>
    <property type="molecule type" value="Genomic_DNA"/>
</dbReference>
<feature type="compositionally biased region" description="Acidic residues" evidence="1">
    <location>
        <begin position="606"/>
        <end position="620"/>
    </location>
</feature>
<feature type="compositionally biased region" description="Basic and acidic residues" evidence="1">
    <location>
        <begin position="349"/>
        <end position="380"/>
    </location>
</feature>
<keyword evidence="3" id="KW-1185">Reference proteome</keyword>
<dbReference type="Proteomes" id="UP000294933">
    <property type="component" value="Unassembled WGS sequence"/>
</dbReference>
<feature type="compositionally biased region" description="Low complexity" evidence="1">
    <location>
        <begin position="85"/>
        <end position="107"/>
    </location>
</feature>
<feature type="compositionally biased region" description="Pro residues" evidence="1">
    <location>
        <begin position="113"/>
        <end position="126"/>
    </location>
</feature>
<organism evidence="2 3">
    <name type="scientific">Rickenella mellea</name>
    <dbReference type="NCBI Taxonomy" id="50990"/>
    <lineage>
        <taxon>Eukaryota</taxon>
        <taxon>Fungi</taxon>
        <taxon>Dikarya</taxon>
        <taxon>Basidiomycota</taxon>
        <taxon>Agaricomycotina</taxon>
        <taxon>Agaricomycetes</taxon>
        <taxon>Hymenochaetales</taxon>
        <taxon>Rickenellaceae</taxon>
        <taxon>Rickenella</taxon>
    </lineage>
</organism>
<feature type="compositionally biased region" description="Low complexity" evidence="1">
    <location>
        <begin position="63"/>
        <end position="77"/>
    </location>
</feature>
<feature type="region of interest" description="Disordered" evidence="1">
    <location>
        <begin position="628"/>
        <end position="647"/>
    </location>
</feature>